<keyword evidence="1" id="KW-1133">Transmembrane helix</keyword>
<keyword evidence="1" id="KW-0812">Transmembrane</keyword>
<keyword evidence="4" id="KW-1185">Reference proteome</keyword>
<gene>
    <name evidence="3" type="ORF">FQN60_006069</name>
</gene>
<feature type="transmembrane region" description="Helical" evidence="1">
    <location>
        <begin position="125"/>
        <end position="148"/>
    </location>
</feature>
<organism evidence="3 4">
    <name type="scientific">Etheostoma spectabile</name>
    <name type="common">orangethroat darter</name>
    <dbReference type="NCBI Taxonomy" id="54343"/>
    <lineage>
        <taxon>Eukaryota</taxon>
        <taxon>Metazoa</taxon>
        <taxon>Chordata</taxon>
        <taxon>Craniata</taxon>
        <taxon>Vertebrata</taxon>
        <taxon>Euteleostomi</taxon>
        <taxon>Actinopterygii</taxon>
        <taxon>Neopterygii</taxon>
        <taxon>Teleostei</taxon>
        <taxon>Neoteleostei</taxon>
        <taxon>Acanthomorphata</taxon>
        <taxon>Eupercaria</taxon>
        <taxon>Perciformes</taxon>
        <taxon>Percoidei</taxon>
        <taxon>Percidae</taxon>
        <taxon>Etheostomatinae</taxon>
        <taxon>Etheostoma</taxon>
    </lineage>
</organism>
<feature type="signal peptide" evidence="2">
    <location>
        <begin position="1"/>
        <end position="20"/>
    </location>
</feature>
<protein>
    <submittedName>
        <fullName evidence="3">Uncharacterized protein</fullName>
    </submittedName>
</protein>
<proteinExistence type="predicted"/>
<name>A0A5J5CCZ4_9PERO</name>
<comment type="caution">
    <text evidence="3">The sequence shown here is derived from an EMBL/GenBank/DDBJ whole genome shotgun (WGS) entry which is preliminary data.</text>
</comment>
<sequence length="231" mass="25962">MPSFLVFILQLWTDTTFPRALKYTCACTCACPCACPCDCTCGCPCDCTCGCKKRCKLFCVLVYHIVKAALVALLWVSSVFIDGDWFVCCQNDQSDRQAQLACKEKNQLTAEDRATIAQLKNRSTLIGMSLLFCILLLAALLSSFGLMMCCKDSSCCNRNILYYKVILEEEENVLKEILTKAAKEQLTDAVKSKMDRPDWQKCFDAAKELIEQPTAPRFPEAAENQVRNQHL</sequence>
<dbReference type="EMBL" id="VOFY01000754">
    <property type="protein sequence ID" value="KAA8578386.1"/>
    <property type="molecule type" value="Genomic_DNA"/>
</dbReference>
<evidence type="ECO:0000313" key="3">
    <source>
        <dbReference type="EMBL" id="KAA8578386.1"/>
    </source>
</evidence>
<dbReference type="Proteomes" id="UP000327493">
    <property type="component" value="Unassembled WGS sequence"/>
</dbReference>
<accession>A0A5J5CCZ4</accession>
<evidence type="ECO:0000313" key="4">
    <source>
        <dbReference type="Proteomes" id="UP000327493"/>
    </source>
</evidence>
<feature type="chain" id="PRO_5023899341" evidence="2">
    <location>
        <begin position="21"/>
        <end position="231"/>
    </location>
</feature>
<keyword evidence="1" id="KW-0472">Membrane</keyword>
<dbReference type="AlphaFoldDB" id="A0A5J5CCZ4"/>
<evidence type="ECO:0000256" key="1">
    <source>
        <dbReference type="SAM" id="Phobius"/>
    </source>
</evidence>
<reference evidence="3 4" key="1">
    <citation type="submission" date="2019-08" db="EMBL/GenBank/DDBJ databases">
        <title>A chromosome-level genome assembly, high-density linkage maps, and genome scans reveal the genomic architecture of hybrid incompatibilities underlying speciation via character displacement in darters (Percidae: Etheostominae).</title>
        <authorList>
            <person name="Moran R.L."/>
            <person name="Catchen J.M."/>
            <person name="Fuller R.C."/>
        </authorList>
    </citation>
    <scope>NUCLEOTIDE SEQUENCE [LARGE SCALE GENOMIC DNA]</scope>
    <source>
        <strain evidence="3">EspeVRDwgs_2016</strain>
        <tissue evidence="3">Muscle</tissue>
    </source>
</reference>
<evidence type="ECO:0000256" key="2">
    <source>
        <dbReference type="SAM" id="SignalP"/>
    </source>
</evidence>
<keyword evidence="2" id="KW-0732">Signal</keyword>